<dbReference type="Gene3D" id="6.10.140.1710">
    <property type="match status" value="1"/>
</dbReference>
<dbReference type="InterPro" id="IPR040815">
    <property type="entry name" value="Nas2_N"/>
</dbReference>
<name>A0A9N9G1E7_9GLOM</name>
<dbReference type="EMBL" id="CAJVPV010004405">
    <property type="protein sequence ID" value="CAG8572746.1"/>
    <property type="molecule type" value="Genomic_DNA"/>
</dbReference>
<organism evidence="5 6">
    <name type="scientific">Acaulospora morrowiae</name>
    <dbReference type="NCBI Taxonomy" id="94023"/>
    <lineage>
        <taxon>Eukaryota</taxon>
        <taxon>Fungi</taxon>
        <taxon>Fungi incertae sedis</taxon>
        <taxon>Mucoromycota</taxon>
        <taxon>Glomeromycotina</taxon>
        <taxon>Glomeromycetes</taxon>
        <taxon>Diversisporales</taxon>
        <taxon>Acaulosporaceae</taxon>
        <taxon>Acaulospora</taxon>
    </lineage>
</organism>
<dbReference type="PANTHER" id="PTHR12651:SF1">
    <property type="entry name" value="26S PROTEASOME NON-ATPASE REGULATORY SUBUNIT 9"/>
    <property type="match status" value="1"/>
</dbReference>
<feature type="region of interest" description="Disordered" evidence="3">
    <location>
        <begin position="92"/>
        <end position="118"/>
    </location>
</feature>
<dbReference type="InterPro" id="IPR037187">
    <property type="entry name" value="DnaK_N"/>
</dbReference>
<evidence type="ECO:0000259" key="4">
    <source>
        <dbReference type="SMART" id="SM00228"/>
    </source>
</evidence>
<dbReference type="InterPro" id="IPR001478">
    <property type="entry name" value="PDZ"/>
</dbReference>
<proteinExistence type="predicted"/>
<dbReference type="Pfam" id="PF13180">
    <property type="entry name" value="PDZ_2"/>
    <property type="match status" value="1"/>
</dbReference>
<dbReference type="Gene3D" id="2.30.42.10">
    <property type="match status" value="1"/>
</dbReference>
<evidence type="ECO:0000256" key="2">
    <source>
        <dbReference type="ARBA" id="ARBA00068021"/>
    </source>
</evidence>
<feature type="domain" description="PDZ" evidence="4">
    <location>
        <begin position="84"/>
        <end position="180"/>
    </location>
</feature>
<dbReference type="SUPFAM" id="SSF109635">
    <property type="entry name" value="DnaK suppressor protein DksA, alpha-hairpin domain"/>
    <property type="match status" value="1"/>
</dbReference>
<feature type="compositionally biased region" description="Polar residues" evidence="3">
    <location>
        <begin position="105"/>
        <end position="116"/>
    </location>
</feature>
<dbReference type="SUPFAM" id="SSF50156">
    <property type="entry name" value="PDZ domain-like"/>
    <property type="match status" value="1"/>
</dbReference>
<evidence type="ECO:0000313" key="5">
    <source>
        <dbReference type="EMBL" id="CAG8572746.1"/>
    </source>
</evidence>
<dbReference type="GO" id="GO:0070682">
    <property type="term" value="P:proteasome regulatory particle assembly"/>
    <property type="evidence" value="ECO:0007669"/>
    <property type="project" value="InterPro"/>
</dbReference>
<dbReference type="InterPro" id="IPR036034">
    <property type="entry name" value="PDZ_sf"/>
</dbReference>
<accession>A0A9N9G1E7</accession>
<keyword evidence="6" id="KW-1185">Reference proteome</keyword>
<gene>
    <name evidence="5" type="ORF">AMORRO_LOCUS6548</name>
</gene>
<evidence type="ECO:0000256" key="1">
    <source>
        <dbReference type="ARBA" id="ARBA00023186"/>
    </source>
</evidence>
<dbReference type="PANTHER" id="PTHR12651">
    <property type="entry name" value="26S PROTEASOME NON-ATPASE REGULATORY SUBUNIT 9"/>
    <property type="match status" value="1"/>
</dbReference>
<comment type="caution">
    <text evidence="5">The sequence shown here is derived from an EMBL/GenBank/DDBJ whole genome shotgun (WGS) entry which is preliminary data.</text>
</comment>
<dbReference type="Pfam" id="PF18265">
    <property type="entry name" value="Nas2_N"/>
    <property type="match status" value="1"/>
</dbReference>
<evidence type="ECO:0000313" key="6">
    <source>
        <dbReference type="Proteomes" id="UP000789342"/>
    </source>
</evidence>
<dbReference type="AlphaFoldDB" id="A0A9N9G1E7"/>
<dbReference type="GO" id="GO:0005634">
    <property type="term" value="C:nucleus"/>
    <property type="evidence" value="ECO:0007669"/>
    <property type="project" value="TreeGrafter"/>
</dbReference>
<dbReference type="InterPro" id="IPR035269">
    <property type="entry name" value="PSMD9"/>
</dbReference>
<dbReference type="SMART" id="SM00228">
    <property type="entry name" value="PDZ"/>
    <property type="match status" value="1"/>
</dbReference>
<keyword evidence="1" id="KW-0143">Chaperone</keyword>
<reference evidence="5" key="1">
    <citation type="submission" date="2021-06" db="EMBL/GenBank/DDBJ databases">
        <authorList>
            <person name="Kallberg Y."/>
            <person name="Tangrot J."/>
            <person name="Rosling A."/>
        </authorList>
    </citation>
    <scope>NUCLEOTIDE SEQUENCE</scope>
    <source>
        <strain evidence="5">CL551</strain>
    </source>
</reference>
<dbReference type="Proteomes" id="UP000789342">
    <property type="component" value="Unassembled WGS sequence"/>
</dbReference>
<dbReference type="GO" id="GO:0005737">
    <property type="term" value="C:cytoplasm"/>
    <property type="evidence" value="ECO:0007669"/>
    <property type="project" value="TreeGrafter"/>
</dbReference>
<evidence type="ECO:0000256" key="3">
    <source>
        <dbReference type="SAM" id="MobiDB-lite"/>
    </source>
</evidence>
<dbReference type="OrthoDB" id="72325at2759"/>
<protein>
    <recommendedName>
        <fullName evidence="2">Probable 26S proteasome regulatory subunit p27</fullName>
    </recommendedName>
</protein>
<dbReference type="FunFam" id="2.30.42.10:FF:000107">
    <property type="entry name" value="26S proteasome non-ATPase regulatory subunit 9"/>
    <property type="match status" value="1"/>
</dbReference>
<sequence>MSNGIKPSVAALNARELIAQKDRIESEINDFEEILRGQKVGMHEPLIDNSGYPRDDIDLVAVRTARARIIALRNDHKEIMNKIERALHEIHAENQANGRTEEKNNSSSAETESSRQPRPFAIVNAIAPDSPAKEAGLLKNDKIIRFGSIHAGNHQNLQALTILVSNSEGETLDITIIRGESESEQTLVLKLTPRRGWGGRGLLGCHILPI</sequence>